<dbReference type="PANTHER" id="PTHR36562:SF5">
    <property type="entry name" value="SERINE_ARGININE REPETITIVE MATRIX 2"/>
    <property type="match status" value="1"/>
</dbReference>
<dbReference type="InterPro" id="IPR013170">
    <property type="entry name" value="mRNA_splic_Cwf21_dom"/>
</dbReference>
<accession>A0A8S1JDF2</accession>
<dbReference type="InterPro" id="IPR051372">
    <property type="entry name" value="CWC21"/>
</dbReference>
<gene>
    <name evidence="9" type="ORF">OSTQU699_LOCUS7047</name>
</gene>
<name>A0A8S1JDF2_9CHLO</name>
<evidence type="ECO:0000256" key="5">
    <source>
        <dbReference type="ARBA" id="ARBA00023187"/>
    </source>
</evidence>
<dbReference type="AlphaFoldDB" id="A0A8S1JDF2"/>
<dbReference type="Proteomes" id="UP000708148">
    <property type="component" value="Unassembled WGS sequence"/>
</dbReference>
<dbReference type="GO" id="GO:0008380">
    <property type="term" value="P:RNA splicing"/>
    <property type="evidence" value="ECO:0007669"/>
    <property type="project" value="UniProtKB-KW"/>
</dbReference>
<dbReference type="EMBL" id="CAJHUC010001607">
    <property type="protein sequence ID" value="CAD7701690.1"/>
    <property type="molecule type" value="Genomic_DNA"/>
</dbReference>
<dbReference type="PANTHER" id="PTHR36562">
    <property type="entry name" value="SERINE/ARGININE REPETITIVE MATRIX 2"/>
    <property type="match status" value="1"/>
</dbReference>
<comment type="similarity">
    <text evidence="2">Belongs to the CWC21 family.</text>
</comment>
<evidence type="ECO:0000259" key="8">
    <source>
        <dbReference type="SMART" id="SM01115"/>
    </source>
</evidence>
<comment type="caution">
    <text evidence="9">The sequence shown here is derived from an EMBL/GenBank/DDBJ whole genome shotgun (WGS) entry which is preliminary data.</text>
</comment>
<comment type="subcellular location">
    <subcellularLocation>
        <location evidence="1">Nucleus</location>
    </subcellularLocation>
</comment>
<feature type="domain" description="CWF21" evidence="8">
    <location>
        <begin position="53"/>
        <end position="98"/>
    </location>
</feature>
<keyword evidence="6" id="KW-0539">Nucleus</keyword>
<feature type="region of interest" description="Disordered" evidence="7">
    <location>
        <begin position="1"/>
        <end position="55"/>
    </location>
</feature>
<dbReference type="GO" id="GO:0006397">
    <property type="term" value="P:mRNA processing"/>
    <property type="evidence" value="ECO:0007669"/>
    <property type="project" value="UniProtKB-KW"/>
</dbReference>
<protein>
    <recommendedName>
        <fullName evidence="8">CWF21 domain-containing protein</fullName>
    </recommendedName>
</protein>
<dbReference type="Pfam" id="PF08312">
    <property type="entry name" value="cwf21"/>
    <property type="match status" value="1"/>
</dbReference>
<keyword evidence="10" id="KW-1185">Reference proteome</keyword>
<keyword evidence="3" id="KW-0507">mRNA processing</keyword>
<evidence type="ECO:0000256" key="6">
    <source>
        <dbReference type="ARBA" id="ARBA00023242"/>
    </source>
</evidence>
<evidence type="ECO:0000313" key="9">
    <source>
        <dbReference type="EMBL" id="CAD7701690.1"/>
    </source>
</evidence>
<dbReference type="Gene3D" id="6.10.140.420">
    <property type="match status" value="1"/>
</dbReference>
<dbReference type="SMART" id="SM01115">
    <property type="entry name" value="cwf21"/>
    <property type="match status" value="1"/>
</dbReference>
<evidence type="ECO:0000256" key="3">
    <source>
        <dbReference type="ARBA" id="ARBA00022664"/>
    </source>
</evidence>
<dbReference type="OrthoDB" id="10267305at2759"/>
<organism evidence="9 10">
    <name type="scientific">Ostreobium quekettii</name>
    <dbReference type="NCBI Taxonomy" id="121088"/>
    <lineage>
        <taxon>Eukaryota</taxon>
        <taxon>Viridiplantae</taxon>
        <taxon>Chlorophyta</taxon>
        <taxon>core chlorophytes</taxon>
        <taxon>Ulvophyceae</taxon>
        <taxon>TCBD clade</taxon>
        <taxon>Bryopsidales</taxon>
        <taxon>Ostreobineae</taxon>
        <taxon>Ostreobiaceae</taxon>
        <taxon>Ostreobium</taxon>
    </lineage>
</organism>
<dbReference type="CDD" id="cd21372">
    <property type="entry name" value="cwf21_CWC21-like"/>
    <property type="match status" value="1"/>
</dbReference>
<evidence type="ECO:0000256" key="2">
    <source>
        <dbReference type="ARBA" id="ARBA00005954"/>
    </source>
</evidence>
<dbReference type="GO" id="GO:0005681">
    <property type="term" value="C:spliceosomal complex"/>
    <property type="evidence" value="ECO:0007669"/>
    <property type="project" value="UniProtKB-KW"/>
</dbReference>
<evidence type="ECO:0000313" key="10">
    <source>
        <dbReference type="Proteomes" id="UP000708148"/>
    </source>
</evidence>
<sequence>MYDGVGLRTPRGSGASGYVQTNKLNPRGAAHVKHWSENDNPGPAHKKPNQEIMDHKRRREIEAKVFELRMQLEDDGCSASDVEQRLACERSRLQCGSTGPEGTSNA</sequence>
<keyword evidence="4" id="KW-0747">Spliceosome</keyword>
<reference evidence="9" key="1">
    <citation type="submission" date="2020-12" db="EMBL/GenBank/DDBJ databases">
        <authorList>
            <person name="Iha C."/>
        </authorList>
    </citation>
    <scope>NUCLEOTIDE SEQUENCE</scope>
</reference>
<evidence type="ECO:0000256" key="7">
    <source>
        <dbReference type="SAM" id="MobiDB-lite"/>
    </source>
</evidence>
<keyword evidence="5" id="KW-0508">mRNA splicing</keyword>
<proteinExistence type="inferred from homology"/>
<evidence type="ECO:0000256" key="4">
    <source>
        <dbReference type="ARBA" id="ARBA00022728"/>
    </source>
</evidence>
<evidence type="ECO:0000256" key="1">
    <source>
        <dbReference type="ARBA" id="ARBA00004123"/>
    </source>
</evidence>